<sequence length="673" mass="76082">MPSILDVPAKGFSIFSKKRVSVKQFFRCDIREMTDTRFADARLGQSKYRSSKEAIHAATSGDHASALRRLAKRREAVATAEPFTVAIIGFADAYLYCNGLLSYILEDTVRILDVHNTSNTEVVIKLSELFRHELPETENSNRGKFKILYHADNIVACLYISNGIDETAYLAAFDLRLGTVKFVKELDSTEKIFVRHNACFLYVGTHSELGTDGYKKWIIRGYKFESCTWFDYKIYLPDLVGSEIGQTVCFEIHDGFFYALSNQTSFEVEEIDWTSFYHCARFPLDSPCLALLEITEDENMWRRQHQEGPIDDRWTSLSMHVDECTGELMIIECRKEWQHGSSKSQRTCYTTPIKFLKEEEEDCAECSNLSSQPTSDPLSRSPISSQDSSAYPGMETKRTDFPDERLALLIDKDDNSHYIYPPARLPQRTHPIDDGPSMPTLARSCVRYYDTATSTFLDLIDDPPQTDPYIKQRITLRAGTRNPKSVLRHEAPIPEHGIIRHASDHLPTALEELYDHRPVTSWPKEDKEARQGFSTEELNNILNPPDFLGNVEGTADERSVIYITGDGRKSRGLKAIVLISFDPALKLAGLKTWSNGVQSSKGVGEGPHIDGRATGSYLEDTEITPDHKGKGKQKALAVSAGEVLPQPEQVTCSWLTTERAMYRDVNVAYWLGT</sequence>
<dbReference type="STRING" id="1849047.A0A3D8S6R1"/>
<organism evidence="2 3">
    <name type="scientific">Coleophoma cylindrospora</name>
    <dbReference type="NCBI Taxonomy" id="1849047"/>
    <lineage>
        <taxon>Eukaryota</taxon>
        <taxon>Fungi</taxon>
        <taxon>Dikarya</taxon>
        <taxon>Ascomycota</taxon>
        <taxon>Pezizomycotina</taxon>
        <taxon>Leotiomycetes</taxon>
        <taxon>Helotiales</taxon>
        <taxon>Dermateaceae</taxon>
        <taxon>Coleophoma</taxon>
    </lineage>
</organism>
<gene>
    <name evidence="2" type="ORF">BP6252_03095</name>
</gene>
<keyword evidence="3" id="KW-1185">Reference proteome</keyword>
<evidence type="ECO:0008006" key="4">
    <source>
        <dbReference type="Google" id="ProtNLM"/>
    </source>
</evidence>
<protein>
    <recommendedName>
        <fullName evidence="4">F-box domain-containing protein</fullName>
    </recommendedName>
</protein>
<dbReference type="AlphaFoldDB" id="A0A3D8S6R1"/>
<proteinExistence type="predicted"/>
<evidence type="ECO:0000256" key="1">
    <source>
        <dbReference type="SAM" id="MobiDB-lite"/>
    </source>
</evidence>
<feature type="region of interest" description="Disordered" evidence="1">
    <location>
        <begin position="367"/>
        <end position="397"/>
    </location>
</feature>
<reference evidence="2 3" key="1">
    <citation type="journal article" date="2018" name="IMA Fungus">
        <title>IMA Genome-F 9: Draft genome sequence of Annulohypoxylon stygium, Aspergillus mulundensis, Berkeleyomyces basicola (syn. Thielaviopsis basicola), Ceratocystis smalleyi, two Cercospora beticola strains, Coleophoma cylindrospora, Fusarium fracticaudum, Phialophora cf. hyalina, and Morchella septimelata.</title>
        <authorList>
            <person name="Wingfield B.D."/>
            <person name="Bills G.F."/>
            <person name="Dong Y."/>
            <person name="Huang W."/>
            <person name="Nel W.J."/>
            <person name="Swalarsk-Parry B.S."/>
            <person name="Vaghefi N."/>
            <person name="Wilken P.M."/>
            <person name="An Z."/>
            <person name="de Beer Z.W."/>
            <person name="De Vos L."/>
            <person name="Chen L."/>
            <person name="Duong T.A."/>
            <person name="Gao Y."/>
            <person name="Hammerbacher A."/>
            <person name="Kikkert J.R."/>
            <person name="Li Y."/>
            <person name="Li H."/>
            <person name="Li K."/>
            <person name="Li Q."/>
            <person name="Liu X."/>
            <person name="Ma X."/>
            <person name="Naidoo K."/>
            <person name="Pethybridge S.J."/>
            <person name="Sun J."/>
            <person name="Steenkamp E.T."/>
            <person name="van der Nest M.A."/>
            <person name="van Wyk S."/>
            <person name="Wingfield M.J."/>
            <person name="Xiong C."/>
            <person name="Yue Q."/>
            <person name="Zhang X."/>
        </authorList>
    </citation>
    <scope>NUCLEOTIDE SEQUENCE [LARGE SCALE GENOMIC DNA]</scope>
    <source>
        <strain evidence="2 3">BP6252</strain>
    </source>
</reference>
<dbReference type="OrthoDB" id="5359231at2759"/>
<dbReference type="EMBL" id="PDLM01000003">
    <property type="protein sequence ID" value="RDW81983.1"/>
    <property type="molecule type" value="Genomic_DNA"/>
</dbReference>
<comment type="caution">
    <text evidence="2">The sequence shown here is derived from an EMBL/GenBank/DDBJ whole genome shotgun (WGS) entry which is preliminary data.</text>
</comment>
<evidence type="ECO:0000313" key="3">
    <source>
        <dbReference type="Proteomes" id="UP000256645"/>
    </source>
</evidence>
<name>A0A3D8S6R1_9HELO</name>
<accession>A0A3D8S6R1</accession>
<dbReference type="Proteomes" id="UP000256645">
    <property type="component" value="Unassembled WGS sequence"/>
</dbReference>
<evidence type="ECO:0000313" key="2">
    <source>
        <dbReference type="EMBL" id="RDW81983.1"/>
    </source>
</evidence>
<feature type="compositionally biased region" description="Polar residues" evidence="1">
    <location>
        <begin position="367"/>
        <end position="389"/>
    </location>
</feature>